<dbReference type="STRING" id="86630.A0A367K6K5"/>
<dbReference type="EMBL" id="PJQL01000246">
    <property type="protein sequence ID" value="RCH97807.1"/>
    <property type="molecule type" value="Genomic_DNA"/>
</dbReference>
<keyword evidence="2" id="KW-1185">Reference proteome</keyword>
<dbReference type="Proteomes" id="UP000252139">
    <property type="component" value="Unassembled WGS sequence"/>
</dbReference>
<sequence>MSLPSPSQQRQQITDMPPFDFHRFLDQMKDPSAAPIARYTKGYYTIGPSPLFAHFFIHFSFISAFYRRETWTVNEQIKFIQDFLNVTKTSFENKQFTDRNPKHSLLLLE</sequence>
<evidence type="ECO:0000313" key="1">
    <source>
        <dbReference type="EMBL" id="RCH97807.1"/>
    </source>
</evidence>
<gene>
    <name evidence="1" type="ORF">CU097_000689</name>
</gene>
<comment type="caution">
    <text evidence="1">The sequence shown here is derived from an EMBL/GenBank/DDBJ whole genome shotgun (WGS) entry which is preliminary data.</text>
</comment>
<evidence type="ECO:0000313" key="2">
    <source>
        <dbReference type="Proteomes" id="UP000252139"/>
    </source>
</evidence>
<organism evidence="1 2">
    <name type="scientific">Rhizopus azygosporus</name>
    <name type="common">Rhizopus microsporus var. azygosporus</name>
    <dbReference type="NCBI Taxonomy" id="86630"/>
    <lineage>
        <taxon>Eukaryota</taxon>
        <taxon>Fungi</taxon>
        <taxon>Fungi incertae sedis</taxon>
        <taxon>Mucoromycota</taxon>
        <taxon>Mucoromycotina</taxon>
        <taxon>Mucoromycetes</taxon>
        <taxon>Mucorales</taxon>
        <taxon>Mucorineae</taxon>
        <taxon>Rhizopodaceae</taxon>
        <taxon>Rhizopus</taxon>
    </lineage>
</organism>
<accession>A0A367K6K5</accession>
<dbReference type="AlphaFoldDB" id="A0A367K6K5"/>
<reference evidence="1 2" key="1">
    <citation type="journal article" date="2018" name="G3 (Bethesda)">
        <title>Phylogenetic and Phylogenomic Definition of Rhizopus Species.</title>
        <authorList>
            <person name="Gryganskyi A.P."/>
            <person name="Golan J."/>
            <person name="Dolatabadi S."/>
            <person name="Mondo S."/>
            <person name="Robb S."/>
            <person name="Idnurm A."/>
            <person name="Muszewska A."/>
            <person name="Steczkiewicz K."/>
            <person name="Masonjones S."/>
            <person name="Liao H.L."/>
            <person name="Gajdeczka M.T."/>
            <person name="Anike F."/>
            <person name="Vuek A."/>
            <person name="Anishchenko I.M."/>
            <person name="Voigt K."/>
            <person name="de Hoog G.S."/>
            <person name="Smith M.E."/>
            <person name="Heitman J."/>
            <person name="Vilgalys R."/>
            <person name="Stajich J.E."/>
        </authorList>
    </citation>
    <scope>NUCLEOTIDE SEQUENCE [LARGE SCALE GENOMIC DNA]</scope>
    <source>
        <strain evidence="1 2">CBS 357.93</strain>
    </source>
</reference>
<protein>
    <submittedName>
        <fullName evidence="1">Uncharacterized protein</fullName>
    </submittedName>
</protein>
<name>A0A367K6K5_RHIAZ</name>
<proteinExistence type="predicted"/>
<dbReference type="OrthoDB" id="300289at2759"/>